<protein>
    <submittedName>
        <fullName evidence="1">Uncharacterized protein</fullName>
    </submittedName>
</protein>
<proteinExistence type="predicted"/>
<evidence type="ECO:0000313" key="1">
    <source>
        <dbReference type="EMBL" id="CAK9047053.1"/>
    </source>
</evidence>
<dbReference type="EMBL" id="CAXAMM010020002">
    <property type="protein sequence ID" value="CAK9047053.1"/>
    <property type="molecule type" value="Genomic_DNA"/>
</dbReference>
<organism evidence="1 2">
    <name type="scientific">Durusdinium trenchii</name>
    <dbReference type="NCBI Taxonomy" id="1381693"/>
    <lineage>
        <taxon>Eukaryota</taxon>
        <taxon>Sar</taxon>
        <taxon>Alveolata</taxon>
        <taxon>Dinophyceae</taxon>
        <taxon>Suessiales</taxon>
        <taxon>Symbiodiniaceae</taxon>
        <taxon>Durusdinium</taxon>
    </lineage>
</organism>
<reference evidence="1 2" key="1">
    <citation type="submission" date="2024-02" db="EMBL/GenBank/DDBJ databases">
        <authorList>
            <person name="Chen Y."/>
            <person name="Shah S."/>
            <person name="Dougan E. K."/>
            <person name="Thang M."/>
            <person name="Chan C."/>
        </authorList>
    </citation>
    <scope>NUCLEOTIDE SEQUENCE [LARGE SCALE GENOMIC DNA]</scope>
</reference>
<sequence>MDIILCPHLYPLHHPPMMRTSPSRLFAHKDVTYPKTVPPGLQVPGNFHEGQFDVQAGSSSSSSTFVLERLRLRPVVECQVLEKETLQKPFHPLEVLPTSSSVEAGPTAYPRPTAAIRPV</sequence>
<evidence type="ECO:0000313" key="2">
    <source>
        <dbReference type="Proteomes" id="UP001642464"/>
    </source>
</evidence>
<keyword evidence="2" id="KW-1185">Reference proteome</keyword>
<gene>
    <name evidence="1" type="ORF">SCF082_LOCUS26418</name>
</gene>
<accession>A0ABP0M6E3</accession>
<comment type="caution">
    <text evidence="1">The sequence shown here is derived from an EMBL/GenBank/DDBJ whole genome shotgun (WGS) entry which is preliminary data.</text>
</comment>
<name>A0ABP0M6E3_9DINO</name>
<dbReference type="Proteomes" id="UP001642464">
    <property type="component" value="Unassembled WGS sequence"/>
</dbReference>